<evidence type="ECO:0000313" key="3">
    <source>
        <dbReference type="EMBL" id="GLQ18548.1"/>
    </source>
</evidence>
<evidence type="ECO:0000313" key="4">
    <source>
        <dbReference type="Proteomes" id="UP001161405"/>
    </source>
</evidence>
<dbReference type="PANTHER" id="PTHR10072:SF41">
    <property type="entry name" value="IRON-SULFUR CLUSTER ASSEMBLY 1 HOMOLOG, MITOCHONDRIAL"/>
    <property type="match status" value="1"/>
</dbReference>
<reference evidence="3" key="1">
    <citation type="journal article" date="2014" name="Int. J. Syst. Evol. Microbiol.">
        <title>Complete genome of a new Firmicutes species belonging to the dominant human colonic microbiota ('Ruminococcus bicirculans') reveals two chromosomes and a selective capacity to utilize plant glucans.</title>
        <authorList>
            <consortium name="NISC Comparative Sequencing Program"/>
            <person name="Wegmann U."/>
            <person name="Louis P."/>
            <person name="Goesmann A."/>
            <person name="Henrissat B."/>
            <person name="Duncan S.H."/>
            <person name="Flint H.J."/>
        </authorList>
    </citation>
    <scope>NUCLEOTIDE SEQUENCE</scope>
    <source>
        <strain evidence="3">NBRC 107169</strain>
    </source>
</reference>
<evidence type="ECO:0000256" key="1">
    <source>
        <dbReference type="ARBA" id="ARBA00006718"/>
    </source>
</evidence>
<feature type="domain" description="Core" evidence="2">
    <location>
        <begin position="4"/>
        <end position="106"/>
    </location>
</feature>
<dbReference type="InterPro" id="IPR000361">
    <property type="entry name" value="ATAP_core_dom"/>
</dbReference>
<dbReference type="Gene3D" id="2.60.300.12">
    <property type="entry name" value="HesB-like domain"/>
    <property type="match status" value="1"/>
</dbReference>
<comment type="similarity">
    <text evidence="1">Belongs to the HesB/IscA family.</text>
</comment>
<reference evidence="3" key="2">
    <citation type="submission" date="2023-01" db="EMBL/GenBank/DDBJ databases">
        <title>Draft genome sequence of Maritalea porphyrae strain NBRC 107169.</title>
        <authorList>
            <person name="Sun Q."/>
            <person name="Mori K."/>
        </authorList>
    </citation>
    <scope>NUCLEOTIDE SEQUENCE</scope>
    <source>
        <strain evidence="3">NBRC 107169</strain>
    </source>
</reference>
<comment type="caution">
    <text evidence="3">The sequence shown here is derived from an EMBL/GenBank/DDBJ whole genome shotgun (WGS) entry which is preliminary data.</text>
</comment>
<dbReference type="InterPro" id="IPR016092">
    <property type="entry name" value="ATAP"/>
</dbReference>
<dbReference type="PANTHER" id="PTHR10072">
    <property type="entry name" value="IRON-SULFUR CLUSTER ASSEMBLY PROTEIN"/>
    <property type="match status" value="1"/>
</dbReference>
<sequence length="127" mass="13542">MRILSITEKAAEQVKSILAQSGDESVNAVRVGVKNAGCAGMAYTLDYVSEPVQGDDHVSEHGVEVYIDPKATLFLLGTVMDYKEDILKSEFTFENPNQTGSCGCGESVMLEPADLQEIAKARAAGGN</sequence>
<evidence type="ECO:0000259" key="2">
    <source>
        <dbReference type="Pfam" id="PF01521"/>
    </source>
</evidence>
<name>A0ABQ5UVG6_9HYPH</name>
<organism evidence="3 4">
    <name type="scientific">Maritalea porphyrae</name>
    <dbReference type="NCBI Taxonomy" id="880732"/>
    <lineage>
        <taxon>Bacteria</taxon>
        <taxon>Pseudomonadati</taxon>
        <taxon>Pseudomonadota</taxon>
        <taxon>Alphaproteobacteria</taxon>
        <taxon>Hyphomicrobiales</taxon>
        <taxon>Devosiaceae</taxon>
        <taxon>Maritalea</taxon>
    </lineage>
</organism>
<dbReference type="Proteomes" id="UP001161405">
    <property type="component" value="Unassembled WGS sequence"/>
</dbReference>
<dbReference type="EMBL" id="BSNI01000002">
    <property type="protein sequence ID" value="GLQ18548.1"/>
    <property type="molecule type" value="Genomic_DNA"/>
</dbReference>
<accession>A0ABQ5UVG6</accession>
<gene>
    <name evidence="3" type="ORF">GCM10007879_27970</name>
</gene>
<keyword evidence="4" id="KW-1185">Reference proteome</keyword>
<dbReference type="SUPFAM" id="SSF89360">
    <property type="entry name" value="HesB-like domain"/>
    <property type="match status" value="1"/>
</dbReference>
<dbReference type="RefSeq" id="WP_284365555.1">
    <property type="nucleotide sequence ID" value="NZ_BSNI01000002.1"/>
</dbReference>
<dbReference type="InterPro" id="IPR035903">
    <property type="entry name" value="HesB-like_dom_sf"/>
</dbReference>
<protein>
    <submittedName>
        <fullName evidence="3">Fe-S cluster assembly scaffold SufA</fullName>
    </submittedName>
</protein>
<dbReference type="Pfam" id="PF01521">
    <property type="entry name" value="Fe-S_biosyn"/>
    <property type="match status" value="1"/>
</dbReference>
<dbReference type="InterPro" id="IPR050322">
    <property type="entry name" value="Fe-S_cluster_asmbl/transfer"/>
</dbReference>
<proteinExistence type="inferred from homology"/>
<dbReference type="NCBIfam" id="TIGR00049">
    <property type="entry name" value="iron-sulfur cluster assembly accessory protein"/>
    <property type="match status" value="1"/>
</dbReference>